<sequence>MCIWNKVLTEGIFCGRILAGSFFAGPGWANCGQHLLGGENMSSDGTWHIAVVLLEAKEEEKRRCYAKRVFVEKDTDTITVFGRLSRTGSDRHFLVKEVCFRTSFDKASAEVRYLNESKGVHVDAAVVDKLPVA</sequence>
<gene>
    <name evidence="1" type="ORF">A2261_03035</name>
</gene>
<dbReference type="Proteomes" id="UP000177803">
    <property type="component" value="Unassembled WGS sequence"/>
</dbReference>
<proteinExistence type="predicted"/>
<dbReference type="AlphaFoldDB" id="A0A1F6NL55"/>
<protein>
    <submittedName>
        <fullName evidence="1">Uncharacterized protein</fullName>
    </submittedName>
</protein>
<reference evidence="1 2" key="1">
    <citation type="journal article" date="2016" name="Nat. Commun.">
        <title>Thousands of microbial genomes shed light on interconnected biogeochemical processes in an aquifer system.</title>
        <authorList>
            <person name="Anantharaman K."/>
            <person name="Brown C.T."/>
            <person name="Hug L.A."/>
            <person name="Sharon I."/>
            <person name="Castelle C.J."/>
            <person name="Probst A.J."/>
            <person name="Thomas B.C."/>
            <person name="Singh A."/>
            <person name="Wilkins M.J."/>
            <person name="Karaoz U."/>
            <person name="Brodie E.L."/>
            <person name="Williams K.H."/>
            <person name="Hubbard S.S."/>
            <person name="Banfield J.F."/>
        </authorList>
    </citation>
    <scope>NUCLEOTIDE SEQUENCE [LARGE SCALE GENOMIC DNA]</scope>
</reference>
<comment type="caution">
    <text evidence="1">The sequence shown here is derived from an EMBL/GenBank/DDBJ whole genome shotgun (WGS) entry which is preliminary data.</text>
</comment>
<organism evidence="1 2">
    <name type="scientific">Candidatus Magasanikbacteria bacterium RIFOXYA2_FULL_44_8</name>
    <dbReference type="NCBI Taxonomy" id="1798696"/>
    <lineage>
        <taxon>Bacteria</taxon>
        <taxon>Candidatus Magasanikiibacteriota</taxon>
    </lineage>
</organism>
<dbReference type="EMBL" id="MFQR01000012">
    <property type="protein sequence ID" value="OGH84585.1"/>
    <property type="molecule type" value="Genomic_DNA"/>
</dbReference>
<evidence type="ECO:0000313" key="1">
    <source>
        <dbReference type="EMBL" id="OGH84585.1"/>
    </source>
</evidence>
<evidence type="ECO:0000313" key="2">
    <source>
        <dbReference type="Proteomes" id="UP000177803"/>
    </source>
</evidence>
<accession>A0A1F6NL55</accession>
<name>A0A1F6NL55_9BACT</name>